<dbReference type="Proteomes" id="UP000316688">
    <property type="component" value="Unassembled WGS sequence"/>
</dbReference>
<feature type="transmembrane region" description="Helical" evidence="5">
    <location>
        <begin position="455"/>
        <end position="474"/>
    </location>
</feature>
<dbReference type="AlphaFoldDB" id="A0A557RM83"/>
<comment type="caution">
    <text evidence="7">The sequence shown here is derived from an EMBL/GenBank/DDBJ whole genome shotgun (WGS) entry which is preliminary data.</text>
</comment>
<gene>
    <name evidence="7" type="ORF">FPL11_00665</name>
</gene>
<dbReference type="InterPro" id="IPR007016">
    <property type="entry name" value="O-antigen_ligase-rel_domated"/>
</dbReference>
<feature type="transmembrane region" description="Helical" evidence="5">
    <location>
        <begin position="252"/>
        <end position="271"/>
    </location>
</feature>
<feature type="transmembrane region" description="Helical" evidence="5">
    <location>
        <begin position="424"/>
        <end position="443"/>
    </location>
</feature>
<dbReference type="Pfam" id="PF04932">
    <property type="entry name" value="Wzy_C"/>
    <property type="match status" value="1"/>
</dbReference>
<evidence type="ECO:0000256" key="3">
    <source>
        <dbReference type="ARBA" id="ARBA00022989"/>
    </source>
</evidence>
<evidence type="ECO:0000313" key="7">
    <source>
        <dbReference type="EMBL" id="TVO66245.1"/>
    </source>
</evidence>
<evidence type="ECO:0000256" key="1">
    <source>
        <dbReference type="ARBA" id="ARBA00004141"/>
    </source>
</evidence>
<evidence type="ECO:0000256" key="4">
    <source>
        <dbReference type="ARBA" id="ARBA00023136"/>
    </source>
</evidence>
<comment type="subcellular location">
    <subcellularLocation>
        <location evidence="1">Membrane</location>
        <topology evidence="1">Multi-pass membrane protein</topology>
    </subcellularLocation>
</comment>
<feature type="transmembrane region" description="Helical" evidence="5">
    <location>
        <begin position="392"/>
        <end position="412"/>
    </location>
</feature>
<feature type="domain" description="O-antigen ligase-related" evidence="6">
    <location>
        <begin position="241"/>
        <end position="398"/>
    </location>
</feature>
<evidence type="ECO:0000256" key="2">
    <source>
        <dbReference type="ARBA" id="ARBA00022692"/>
    </source>
</evidence>
<evidence type="ECO:0000256" key="5">
    <source>
        <dbReference type="SAM" id="Phobius"/>
    </source>
</evidence>
<reference evidence="7 8" key="1">
    <citation type="submission" date="2019-07" db="EMBL/GenBank/DDBJ databases">
        <title>Reclasification of Spiribacter aquaticus.</title>
        <authorList>
            <person name="Leon M.J."/>
            <person name="Sanchez-Porro C."/>
            <person name="Ventosa A."/>
        </authorList>
    </citation>
    <scope>NUCLEOTIDE SEQUENCE [LARGE SCALE GENOMIC DNA]</scope>
    <source>
        <strain evidence="7 8">SP30</strain>
    </source>
</reference>
<name>A0A557RM83_9GAMM</name>
<organism evidence="7 8">
    <name type="scientific">Spiribacter aquaticus</name>
    <dbReference type="NCBI Taxonomy" id="1935996"/>
    <lineage>
        <taxon>Bacteria</taxon>
        <taxon>Pseudomonadati</taxon>
        <taxon>Pseudomonadota</taxon>
        <taxon>Gammaproteobacteria</taxon>
        <taxon>Chromatiales</taxon>
        <taxon>Ectothiorhodospiraceae</taxon>
        <taxon>Spiribacter</taxon>
    </lineage>
</organism>
<protein>
    <submittedName>
        <fullName evidence="7">O-antigen ligase family protein</fullName>
    </submittedName>
</protein>
<feature type="transmembrane region" description="Helical" evidence="5">
    <location>
        <begin position="191"/>
        <end position="215"/>
    </location>
</feature>
<dbReference type="PANTHER" id="PTHR37422">
    <property type="entry name" value="TEICHURONIC ACID BIOSYNTHESIS PROTEIN TUAE"/>
    <property type="match status" value="1"/>
</dbReference>
<feature type="transmembrane region" description="Helical" evidence="5">
    <location>
        <begin position="158"/>
        <end position="179"/>
    </location>
</feature>
<sequence length="480" mass="51067">MTGHVPERCVTALMSVHYALITDDRTHELTTTNTSNPPTPTPPTVPLTRSEQFITAAVFLFPALALTVPDGYSIGAVALLIAAITHLVANRRTWAQHPPLPGAVRAVIAFMILYALFWMGDAALRGEGVREFDRPSRFLLAAFCLSVFARARIQQGALWLGLAVGGIGAGGVALWQRMIEGIPRPSGFSQIIQFSNASVLIGLMCMAGLLWAMRLPTDHNRPNVQRTLLIVTLIVGAGGGLIGALLPSTRGAWLAFAPALLIGLWVTGSLGRGRRLMLITATMILLTTAATYLLSTASTDTPPPGNTADTTAAAAPEHPLAPAVRARSVELRLEMWKGAWQLIQARPMLGWGELGYVSKTGSLGAAGVIDPVAADFTHAHNEWLNVMAKKGIVGATILLGLYLSPLIVFSGVYRRGERDRREGLAGRIALPTAGLIFTLGLMATGMTQVNFNHNIGVMVYAFMTAVLVGAVSDANESRAS</sequence>
<evidence type="ECO:0000259" key="6">
    <source>
        <dbReference type="Pfam" id="PF04932"/>
    </source>
</evidence>
<dbReference type="GO" id="GO:0016874">
    <property type="term" value="F:ligase activity"/>
    <property type="evidence" value="ECO:0007669"/>
    <property type="project" value="UniProtKB-KW"/>
</dbReference>
<dbReference type="PANTHER" id="PTHR37422:SF23">
    <property type="entry name" value="TEICHURONIC ACID BIOSYNTHESIS PROTEIN TUAE"/>
    <property type="match status" value="1"/>
</dbReference>
<feature type="transmembrane region" description="Helical" evidence="5">
    <location>
        <begin position="227"/>
        <end position="246"/>
    </location>
</feature>
<proteinExistence type="predicted"/>
<dbReference type="InterPro" id="IPR051533">
    <property type="entry name" value="WaaL-like"/>
</dbReference>
<evidence type="ECO:0000313" key="8">
    <source>
        <dbReference type="Proteomes" id="UP000316688"/>
    </source>
</evidence>
<feature type="transmembrane region" description="Helical" evidence="5">
    <location>
        <begin position="276"/>
        <end position="294"/>
    </location>
</feature>
<dbReference type="EMBL" id="VMKP01000001">
    <property type="protein sequence ID" value="TVO66245.1"/>
    <property type="molecule type" value="Genomic_DNA"/>
</dbReference>
<feature type="transmembrane region" description="Helical" evidence="5">
    <location>
        <begin position="102"/>
        <end position="120"/>
    </location>
</feature>
<keyword evidence="3 5" id="KW-1133">Transmembrane helix</keyword>
<dbReference type="GO" id="GO:0016020">
    <property type="term" value="C:membrane"/>
    <property type="evidence" value="ECO:0007669"/>
    <property type="project" value="UniProtKB-SubCell"/>
</dbReference>
<keyword evidence="4 5" id="KW-0472">Membrane</keyword>
<accession>A0A557RM83</accession>
<keyword evidence="7" id="KW-0436">Ligase</keyword>
<keyword evidence="8" id="KW-1185">Reference proteome</keyword>
<keyword evidence="2 5" id="KW-0812">Transmembrane</keyword>